<keyword evidence="4" id="KW-0175">Coiled coil</keyword>
<dbReference type="Pfam" id="PF02176">
    <property type="entry name" value="zf-TRAF"/>
    <property type="match status" value="1"/>
</dbReference>
<feature type="compositionally biased region" description="Polar residues" evidence="5">
    <location>
        <begin position="64"/>
        <end position="76"/>
    </location>
</feature>
<feature type="region of interest" description="Disordered" evidence="5">
    <location>
        <begin position="445"/>
        <end position="477"/>
    </location>
</feature>
<evidence type="ECO:0000313" key="7">
    <source>
        <dbReference type="EnsemblMetazoa" id="CLYHEMP003685.1"/>
    </source>
</evidence>
<evidence type="ECO:0000256" key="3">
    <source>
        <dbReference type="ARBA" id="ARBA00022833"/>
    </source>
</evidence>
<feature type="compositionally biased region" description="Polar residues" evidence="5">
    <location>
        <begin position="363"/>
        <end position="375"/>
    </location>
</feature>
<dbReference type="OrthoDB" id="5958811at2759"/>
<protein>
    <recommendedName>
        <fullName evidence="6">TRAF-type domain-containing protein</fullName>
    </recommendedName>
</protein>
<feature type="compositionally biased region" description="Polar residues" evidence="5">
    <location>
        <begin position="91"/>
        <end position="109"/>
    </location>
</feature>
<evidence type="ECO:0000259" key="6">
    <source>
        <dbReference type="Pfam" id="PF02176"/>
    </source>
</evidence>
<feature type="coiled-coil region" evidence="4">
    <location>
        <begin position="686"/>
        <end position="720"/>
    </location>
</feature>
<name>A0A7M5UPE2_9CNID</name>
<sequence length="1128" mass="128364">MEHLIHNAHCEETRVVNSQPSQNSTTAEKTTGETQESTPQQPTGVQENGDAVKQKPSGKHEAETTSLRESTVSSGVTAAIEEGQLKESTDPKSNMADQTWTVETISSQNEAREEKPMSERKSKGVEESNKSSSVNRNPNESASVKSSETVEMNPLKQDDAAKVNPVSFPYTDKENKSSSTTFQQFERKDGNLVSMVATTHFTNKSSPNPSPQTAESHDQSTVDHTQSADSNIDRGCSEKSSLSAISQTDVNSQTPQEKEQPNKRLTQPQPSDTNQPTQSQTSNTFSMIETQSPVVNQSFQIKATSTSQTTPPSSTVTNQALQTMVESTYGSSEENPLVKHTETPKSDKNLSVEHTVATTQLYTKAASETTPQPTKILTDKNPDGVKDDIERNNQIFIKHTPEGIVVPKTCTDTKSISQCIVPSWKSQTQVSLSIEETPTQGILQSEVKPKQTDSGNVHRLGYQSDMNPTTSGFKPENKPFSNLIKSESSYPVAEIQSTGKSSIPVLPEKEKNFPISKPIGFQFEIAGDDKESFQCPLCEAIVRHATELPCCAQLLCKDCSIQYEKEEEERQGRHLDLFTCIACKETYNNKEKTWVKSTDKIIQRLQVKCSQKSCDWIGSIQNYQAHEKICDYLEVNCQHFDLGCSQTMERRHLSKHNIENETNHQNLLLNVVKETNVLVSVLDTKREEAKHLMDTRGREIEALQRESTNSERKFEKIDEVIENLEKGFEAKLKTLERSYEAKFATFQNAFETKFTTLQRGFDLRVENLEKGFEKKLKDQETDYETKLIFEQKVFGTRLENVTKDFEQKFETMKKERDLIAANTKKCHELDNERVKLDKKVGELSDLTKDQSELLRVQSDVIQTQCKKIDSLEVEWKDFKTKPTAEDLYGEIENEKYQGLLAEIKNVDKKNETARRDLAREILNLKIFAERISKLHLTLSEPAVRGYEVGDKFLGQIQYEQKDEVRRWIKFADEIYVSKDEGCGYLKDLKEAITEYRKSIYCGAWNQRLLQMTFYGMECGQVLNRYVKIVSSLIVVKMISVKVYQTIEDYEKVVRKEKWCKHSHHVASYFDRYGSCLFVAIFYPMEYRNVYILHAQDEEKKLSVPGNEHLQLDDLHYSINGYVVLHLKK</sequence>
<feature type="region of interest" description="Disordered" evidence="5">
    <location>
        <begin position="363"/>
        <end position="386"/>
    </location>
</feature>
<evidence type="ECO:0000256" key="5">
    <source>
        <dbReference type="SAM" id="MobiDB-lite"/>
    </source>
</evidence>
<dbReference type="GeneID" id="136797518"/>
<feature type="compositionally biased region" description="Basic and acidic residues" evidence="5">
    <location>
        <begin position="1"/>
        <end position="14"/>
    </location>
</feature>
<feature type="domain" description="TRAF-type" evidence="6">
    <location>
        <begin position="605"/>
        <end position="656"/>
    </location>
</feature>
<dbReference type="RefSeq" id="XP_066910201.1">
    <property type="nucleotide sequence ID" value="XM_067054100.1"/>
</dbReference>
<feature type="compositionally biased region" description="Polar residues" evidence="5">
    <location>
        <begin position="238"/>
        <end position="255"/>
    </location>
</feature>
<reference evidence="7" key="1">
    <citation type="submission" date="2021-01" db="UniProtKB">
        <authorList>
            <consortium name="EnsemblMetazoa"/>
        </authorList>
    </citation>
    <scope>IDENTIFICATION</scope>
</reference>
<accession>A0A7M5UPE2</accession>
<dbReference type="GO" id="GO:0008270">
    <property type="term" value="F:zinc ion binding"/>
    <property type="evidence" value="ECO:0007669"/>
    <property type="project" value="UniProtKB-KW"/>
</dbReference>
<feature type="compositionally biased region" description="Polar residues" evidence="5">
    <location>
        <begin position="196"/>
        <end position="214"/>
    </location>
</feature>
<keyword evidence="2" id="KW-0863">Zinc-finger</keyword>
<feature type="region of interest" description="Disordered" evidence="5">
    <location>
        <begin position="1"/>
        <end position="282"/>
    </location>
</feature>
<dbReference type="EnsemblMetazoa" id="CLYHEMT003685.1">
    <property type="protein sequence ID" value="CLYHEMP003685.1"/>
    <property type="gene ID" value="CLYHEMG003685"/>
</dbReference>
<dbReference type="InterPro" id="IPR001293">
    <property type="entry name" value="Znf_TRAF"/>
</dbReference>
<evidence type="ECO:0000256" key="1">
    <source>
        <dbReference type="ARBA" id="ARBA00022723"/>
    </source>
</evidence>
<keyword evidence="3" id="KW-0862">Zinc</keyword>
<keyword evidence="8" id="KW-1185">Reference proteome</keyword>
<dbReference type="InterPro" id="IPR013083">
    <property type="entry name" value="Znf_RING/FYVE/PHD"/>
</dbReference>
<evidence type="ECO:0000256" key="2">
    <source>
        <dbReference type="ARBA" id="ARBA00022771"/>
    </source>
</evidence>
<feature type="compositionally biased region" description="Polar residues" evidence="5">
    <location>
        <begin position="15"/>
        <end position="46"/>
    </location>
</feature>
<feature type="compositionally biased region" description="Low complexity" evidence="5">
    <location>
        <begin position="266"/>
        <end position="282"/>
    </location>
</feature>
<feature type="compositionally biased region" description="Basic and acidic residues" evidence="5">
    <location>
        <begin position="377"/>
        <end position="386"/>
    </location>
</feature>
<evidence type="ECO:0000256" key="4">
    <source>
        <dbReference type="SAM" id="Coils"/>
    </source>
</evidence>
<keyword evidence="1" id="KW-0479">Metal-binding</keyword>
<dbReference type="Proteomes" id="UP000594262">
    <property type="component" value="Unplaced"/>
</dbReference>
<proteinExistence type="predicted"/>
<feature type="compositionally biased region" description="Basic and acidic residues" evidence="5">
    <location>
        <begin position="50"/>
        <end position="63"/>
    </location>
</feature>
<dbReference type="Gene3D" id="3.30.40.10">
    <property type="entry name" value="Zinc/RING finger domain, C3HC4 (zinc finger)"/>
    <property type="match status" value="1"/>
</dbReference>
<feature type="compositionally biased region" description="Basic and acidic residues" evidence="5">
    <location>
        <begin position="110"/>
        <end position="129"/>
    </location>
</feature>
<evidence type="ECO:0000313" key="8">
    <source>
        <dbReference type="Proteomes" id="UP000594262"/>
    </source>
</evidence>
<dbReference type="SUPFAM" id="SSF49599">
    <property type="entry name" value="TRAF domain-like"/>
    <property type="match status" value="1"/>
</dbReference>
<organism evidence="7 8">
    <name type="scientific">Clytia hemisphaerica</name>
    <dbReference type="NCBI Taxonomy" id="252671"/>
    <lineage>
        <taxon>Eukaryota</taxon>
        <taxon>Metazoa</taxon>
        <taxon>Cnidaria</taxon>
        <taxon>Hydrozoa</taxon>
        <taxon>Hydroidolina</taxon>
        <taxon>Leptothecata</taxon>
        <taxon>Obeliida</taxon>
        <taxon>Clytiidae</taxon>
        <taxon>Clytia</taxon>
    </lineage>
</organism>
<feature type="compositionally biased region" description="Polar residues" evidence="5">
    <location>
        <begin position="130"/>
        <end position="150"/>
    </location>
</feature>
<dbReference type="AlphaFoldDB" id="A0A7M5UPE2"/>